<accession>X1BJ46</accession>
<dbReference type="InterPro" id="IPR027417">
    <property type="entry name" value="P-loop_NTPase"/>
</dbReference>
<evidence type="ECO:0000313" key="1">
    <source>
        <dbReference type="EMBL" id="GAG72076.1"/>
    </source>
</evidence>
<sequence length="115" mass="13374">MYSHKNKGWDCFPPNDIGMYKILLSIYHGIKKKYDYVLVVSGDTGCGKSSFSLKLMETWQHIIGKPVNEELISQINVDKVKWLTNFKNLYEFDINTFDEGAKGLSSKQWNEKFNK</sequence>
<name>X1BJ46_9ZZZZ</name>
<dbReference type="SUPFAM" id="SSF52540">
    <property type="entry name" value="P-loop containing nucleoside triphosphate hydrolases"/>
    <property type="match status" value="1"/>
</dbReference>
<dbReference type="AlphaFoldDB" id="X1BJ46"/>
<feature type="non-terminal residue" evidence="1">
    <location>
        <position position="115"/>
    </location>
</feature>
<protein>
    <submittedName>
        <fullName evidence="1">Uncharacterized protein</fullName>
    </submittedName>
</protein>
<comment type="caution">
    <text evidence="1">The sequence shown here is derived from an EMBL/GenBank/DDBJ whole genome shotgun (WGS) entry which is preliminary data.</text>
</comment>
<proteinExistence type="predicted"/>
<dbReference type="EMBL" id="BART01006968">
    <property type="protein sequence ID" value="GAG72076.1"/>
    <property type="molecule type" value="Genomic_DNA"/>
</dbReference>
<gene>
    <name evidence="1" type="ORF">S01H4_15903</name>
</gene>
<reference evidence="1" key="1">
    <citation type="journal article" date="2014" name="Front. Microbiol.">
        <title>High frequency of phylogenetically diverse reductive dehalogenase-homologous genes in deep subseafloor sedimentary metagenomes.</title>
        <authorList>
            <person name="Kawai M."/>
            <person name="Futagami T."/>
            <person name="Toyoda A."/>
            <person name="Takaki Y."/>
            <person name="Nishi S."/>
            <person name="Hori S."/>
            <person name="Arai W."/>
            <person name="Tsubouchi T."/>
            <person name="Morono Y."/>
            <person name="Uchiyama I."/>
            <person name="Ito T."/>
            <person name="Fujiyama A."/>
            <person name="Inagaki F."/>
            <person name="Takami H."/>
        </authorList>
    </citation>
    <scope>NUCLEOTIDE SEQUENCE</scope>
    <source>
        <strain evidence="1">Expedition CK06-06</strain>
    </source>
</reference>
<organism evidence="1">
    <name type="scientific">marine sediment metagenome</name>
    <dbReference type="NCBI Taxonomy" id="412755"/>
    <lineage>
        <taxon>unclassified sequences</taxon>
        <taxon>metagenomes</taxon>
        <taxon>ecological metagenomes</taxon>
    </lineage>
</organism>